<comment type="caution">
    <text evidence="2">The sequence shown here is derived from an EMBL/GenBank/DDBJ whole genome shotgun (WGS) entry which is preliminary data.</text>
</comment>
<dbReference type="PRINTS" id="PR00080">
    <property type="entry name" value="SDRFAMILY"/>
</dbReference>
<dbReference type="AlphaFoldDB" id="E1K1T6"/>
<protein>
    <submittedName>
        <fullName evidence="2">Short-chain dehydrogenase/reductase SDR</fullName>
    </submittedName>
</protein>
<dbReference type="InterPro" id="IPR036291">
    <property type="entry name" value="NAD(P)-bd_dom_sf"/>
</dbReference>
<dbReference type="Gene3D" id="3.40.50.720">
    <property type="entry name" value="NAD(P)-binding Rossmann-like Domain"/>
    <property type="match status" value="1"/>
</dbReference>
<dbReference type="PRINTS" id="PR00081">
    <property type="entry name" value="GDHRDH"/>
</dbReference>
<evidence type="ECO:0000313" key="2">
    <source>
        <dbReference type="EMBL" id="EFL49436.1"/>
    </source>
</evidence>
<dbReference type="GO" id="GO:0016616">
    <property type="term" value="F:oxidoreductase activity, acting on the CH-OH group of donors, NAD or NADP as acceptor"/>
    <property type="evidence" value="ECO:0007669"/>
    <property type="project" value="TreeGrafter"/>
</dbReference>
<evidence type="ECO:0000256" key="1">
    <source>
        <dbReference type="ARBA" id="ARBA00006484"/>
    </source>
</evidence>
<keyword evidence="3" id="KW-1185">Reference proteome</keyword>
<dbReference type="STRING" id="596151.DesfrDRAFT_3836"/>
<evidence type="ECO:0000313" key="3">
    <source>
        <dbReference type="Proteomes" id="UP000006250"/>
    </source>
</evidence>
<dbReference type="SUPFAM" id="SSF51735">
    <property type="entry name" value="NAD(P)-binding Rossmann-fold domains"/>
    <property type="match status" value="1"/>
</dbReference>
<gene>
    <name evidence="2" type="ORF">DesfrDRAFT_3836</name>
</gene>
<name>E1K1T6_SOLFR</name>
<dbReference type="PANTHER" id="PTHR42760:SF40">
    <property type="entry name" value="3-OXOACYL-[ACYL-CARRIER-PROTEIN] REDUCTASE, CHLOROPLASTIC"/>
    <property type="match status" value="1"/>
</dbReference>
<dbReference type="eggNOG" id="COG1028">
    <property type="taxonomic scope" value="Bacteria"/>
</dbReference>
<reference evidence="2 3" key="1">
    <citation type="submission" date="2010-08" db="EMBL/GenBank/DDBJ databases">
        <title>The draft genome of Desulfovibrio fructosovorans JJ.</title>
        <authorList>
            <consortium name="US DOE Joint Genome Institute (JGI-PGF)"/>
            <person name="Lucas S."/>
            <person name="Copeland A."/>
            <person name="Lapidus A."/>
            <person name="Cheng J.-F."/>
            <person name="Bruce D."/>
            <person name="Goodwin L."/>
            <person name="Pitluck S."/>
            <person name="Land M.L."/>
            <person name="Hauser L."/>
            <person name="Chang Y.-J."/>
            <person name="Jeffries C."/>
            <person name="Wall J.D."/>
            <person name="Stahl D.A."/>
            <person name="Arkin A.P."/>
            <person name="Dehal P."/>
            <person name="Stolyar S.M."/>
            <person name="Hazen T.C."/>
            <person name="Woyke T.J."/>
        </authorList>
    </citation>
    <scope>NUCLEOTIDE SEQUENCE [LARGE SCALE GENOMIC DNA]</scope>
    <source>
        <strain evidence="2 3">JJ</strain>
    </source>
</reference>
<proteinExistence type="inferred from homology"/>
<organism evidence="2 3">
    <name type="scientific">Solidesulfovibrio fructosivorans JJ]</name>
    <dbReference type="NCBI Taxonomy" id="596151"/>
    <lineage>
        <taxon>Bacteria</taxon>
        <taxon>Pseudomonadati</taxon>
        <taxon>Thermodesulfobacteriota</taxon>
        <taxon>Desulfovibrionia</taxon>
        <taxon>Desulfovibrionales</taxon>
        <taxon>Desulfovibrionaceae</taxon>
        <taxon>Solidesulfovibrio</taxon>
    </lineage>
</organism>
<comment type="similarity">
    <text evidence="1">Belongs to the short-chain dehydrogenases/reductases (SDR) family.</text>
</comment>
<dbReference type="Proteomes" id="UP000006250">
    <property type="component" value="Unassembled WGS sequence"/>
</dbReference>
<dbReference type="GO" id="GO:0030497">
    <property type="term" value="P:fatty acid elongation"/>
    <property type="evidence" value="ECO:0007669"/>
    <property type="project" value="TreeGrafter"/>
</dbReference>
<sequence length="265" mass="29164">MITDLFSLRDQVVVLTGGSGLIGREVVKQLPQSGCQLVVGVRDTDRFKAQLATNSYPEDIARPVCLPLDVAAPESVKAFFRALWEKYGRLDALINNAWPRTADWQAKFEDVTPESLYKNLCDHAGGFFLCCQSAAEYMKGQRRGAIVNMGSIYGEVGPHFPIYEGTDMTCAGAYPLIKGGIHTFTKYLATYLAPWNIRVNCISPGGVADDTHQHTAFQRRYIAQTPLGRMGRPSDFVGPMLFFLAPASGYVTGARLQVDGGWTAW</sequence>
<dbReference type="InterPro" id="IPR002347">
    <property type="entry name" value="SDR_fam"/>
</dbReference>
<accession>E1K1T6</accession>
<dbReference type="PANTHER" id="PTHR42760">
    <property type="entry name" value="SHORT-CHAIN DEHYDROGENASES/REDUCTASES FAMILY MEMBER"/>
    <property type="match status" value="1"/>
</dbReference>
<dbReference type="EMBL" id="AECZ01000044">
    <property type="protein sequence ID" value="EFL49436.1"/>
    <property type="molecule type" value="Genomic_DNA"/>
</dbReference>
<dbReference type="Pfam" id="PF13561">
    <property type="entry name" value="adh_short_C2"/>
    <property type="match status" value="1"/>
</dbReference>